<dbReference type="RefSeq" id="WP_338637399.1">
    <property type="nucleotide sequence ID" value="NZ_CP146516.1"/>
</dbReference>
<sequence>MDNTEDQQFLAYHKFISELSKGFDLSPLKQEFEHFWRRWTFLHTSLCNQINIKNPNKILSEEELTLLTKKFLKKREGMVSAFIQGIKHHPKFKSEISLLQNILWEHDLNFKNLLSHFLKLMHTELVRVQSHRKVSNAYINSQSSLRG</sequence>
<gene>
    <name evidence="1" type="ORF">DCC88_07505</name>
</gene>
<organism evidence="1 2">
    <name type="scientific">Spirobacillus cienkowskii</name>
    <dbReference type="NCBI Taxonomy" id="495820"/>
    <lineage>
        <taxon>Bacteria</taxon>
        <taxon>Pseudomonadati</taxon>
        <taxon>Bdellovibrionota</taxon>
        <taxon>Oligoflexia</taxon>
        <taxon>Silvanigrellales</taxon>
        <taxon>Spirobacillus</taxon>
    </lineage>
</organism>
<dbReference type="Proteomes" id="UP000253934">
    <property type="component" value="Unassembled WGS sequence"/>
</dbReference>
<comment type="caution">
    <text evidence="1">The sequence shown here is derived from an EMBL/GenBank/DDBJ whole genome shotgun (WGS) entry which is preliminary data.</text>
</comment>
<accession>A0A369KQW9</accession>
<protein>
    <submittedName>
        <fullName evidence="1">Uncharacterized protein</fullName>
    </submittedName>
</protein>
<dbReference type="EMBL" id="QOVW01000070">
    <property type="protein sequence ID" value="RDB35962.1"/>
    <property type="molecule type" value="Genomic_DNA"/>
</dbReference>
<keyword evidence="2" id="KW-1185">Reference proteome</keyword>
<evidence type="ECO:0000313" key="2">
    <source>
        <dbReference type="Proteomes" id="UP000253934"/>
    </source>
</evidence>
<proteinExistence type="predicted"/>
<evidence type="ECO:0000313" key="1">
    <source>
        <dbReference type="EMBL" id="RDB35962.1"/>
    </source>
</evidence>
<name>A0A369KQW9_9BACT</name>
<dbReference type="AlphaFoldDB" id="A0A369KQW9"/>
<reference evidence="1" key="1">
    <citation type="submission" date="2018-04" db="EMBL/GenBank/DDBJ databases">
        <title>Draft genome sequence of the Candidatus Spirobacillus cienkowskii, a pathogen of freshwater Daphnia species, reconstructed from hemolymph metagenomic reads.</title>
        <authorList>
            <person name="Bresciani L."/>
            <person name="Lemos L.N."/>
            <person name="Wale N."/>
            <person name="Lin J.Y."/>
            <person name="Fernandes G.R."/>
            <person name="Duffy M.A."/>
            <person name="Rodrigues J.M."/>
        </authorList>
    </citation>
    <scope>NUCLEOTIDE SEQUENCE [LARGE SCALE GENOMIC DNA]</scope>
    <source>
        <strain evidence="1">Binning01</strain>
    </source>
</reference>